<evidence type="ECO:0000259" key="7">
    <source>
        <dbReference type="Pfam" id="PF00296"/>
    </source>
</evidence>
<dbReference type="GO" id="GO:0008726">
    <property type="term" value="F:alkanesulfonate monooxygenase activity"/>
    <property type="evidence" value="ECO:0007669"/>
    <property type="project" value="UniProtKB-EC"/>
</dbReference>
<dbReference type="CDD" id="cd01095">
    <property type="entry name" value="Nitrilotriacetate_monoxgenase"/>
    <property type="match status" value="1"/>
</dbReference>
<feature type="binding site" evidence="6">
    <location>
        <position position="148"/>
    </location>
    <ligand>
        <name>FMN</name>
        <dbReference type="ChEBI" id="CHEBI:58210"/>
    </ligand>
</feature>
<sequence length="452" mass="50214">MTRKQMKLGAFINLPGHHVASWRHPSSGAGRAFDLDYLTEIAQTAERGKFDMIFFADVLGQRLSGNAHSSLKLDPVIIISALTAVTKNIGLTATLTTTYNDPYHVARKFAAIDHLSKGRAAWNVVTSANEGEALLFGKEKHLQHALRYERAEEFVDVVKQLWLSIEDEALIIDKENGRYLDVEKVHPVNHEGAWFKVQGALDSPTTPQGHPVIVQAGSSESGKELAAKTAEVIFTAWQTLEEAQVFYRDVKGRLAKYGRKPDDLKIMPGVFITVAKTEAEALLKQQQLNSYILPEVGLAYLSAFTNIDLSGYDVDEPLPEASSIEDETNPRIRYNIIREIAKRENLQSIRAIYERIAGARGHREIVGTPEQIADQLEEWFLNDGADGFNIMPPHFPEGFNDIIELVVPELQRRGLFRTEYESSTLRGNLGLSVPAVKTPEKALTGASTGEIV</sequence>
<feature type="binding site" evidence="6">
    <location>
        <position position="144"/>
    </location>
    <ligand>
        <name>FMN</name>
        <dbReference type="ChEBI" id="CHEBI:58210"/>
    </ligand>
</feature>
<evidence type="ECO:0000256" key="1">
    <source>
        <dbReference type="ARBA" id="ARBA00022630"/>
    </source>
</evidence>
<evidence type="ECO:0000313" key="8">
    <source>
        <dbReference type="EMBL" id="PYY31121.1"/>
    </source>
</evidence>
<dbReference type="EMBL" id="PRLG01000002">
    <property type="protein sequence ID" value="PYY31121.1"/>
    <property type="molecule type" value="Genomic_DNA"/>
</dbReference>
<dbReference type="InterPro" id="IPR036661">
    <property type="entry name" value="Luciferase-like_sf"/>
</dbReference>
<comment type="similarity">
    <text evidence="5">Belongs to the NtaA/SnaA/DszA monooxygenase family.</text>
</comment>
<dbReference type="InterPro" id="IPR051260">
    <property type="entry name" value="Diverse_substr_monoxygenases"/>
</dbReference>
<organism evidence="8 9">
    <name type="scientific">Paenibacillus illinoisensis</name>
    <dbReference type="NCBI Taxonomy" id="59845"/>
    <lineage>
        <taxon>Bacteria</taxon>
        <taxon>Bacillati</taxon>
        <taxon>Bacillota</taxon>
        <taxon>Bacilli</taxon>
        <taxon>Bacillales</taxon>
        <taxon>Paenibacillaceae</taxon>
        <taxon>Paenibacillus</taxon>
    </lineage>
</organism>
<evidence type="ECO:0000256" key="3">
    <source>
        <dbReference type="ARBA" id="ARBA00023002"/>
    </source>
</evidence>
<dbReference type="RefSeq" id="WP_110755597.1">
    <property type="nucleotide sequence ID" value="NZ_PRLG01000002.1"/>
</dbReference>
<keyword evidence="1 6" id="KW-0285">Flavoprotein</keyword>
<reference evidence="8 9" key="1">
    <citation type="submission" date="2018-01" db="EMBL/GenBank/DDBJ databases">
        <title>Genome sequence of the PGP bacterium Paenibacillus illinoisensis E3.</title>
        <authorList>
            <person name="Rolli E."/>
            <person name="Marasco R."/>
            <person name="Bessem C."/>
            <person name="Michoud G."/>
            <person name="Gaiarsa S."/>
            <person name="Borin S."/>
            <person name="Daffonchio D."/>
        </authorList>
    </citation>
    <scope>NUCLEOTIDE SEQUENCE [LARGE SCALE GENOMIC DNA]</scope>
    <source>
        <strain evidence="8 9">E3</strain>
    </source>
</reference>
<feature type="binding site" evidence="6">
    <location>
        <position position="218"/>
    </location>
    <ligand>
        <name>FMN</name>
        <dbReference type="ChEBI" id="CHEBI:58210"/>
    </ligand>
</feature>
<feature type="binding site" evidence="6">
    <location>
        <position position="94"/>
    </location>
    <ligand>
        <name>FMN</name>
        <dbReference type="ChEBI" id="CHEBI:58210"/>
    </ligand>
</feature>
<evidence type="ECO:0000256" key="5">
    <source>
        <dbReference type="ARBA" id="ARBA00033748"/>
    </source>
</evidence>
<dbReference type="PIRSF" id="PIRSF000337">
    <property type="entry name" value="NTA_MOA"/>
    <property type="match status" value="1"/>
</dbReference>
<protein>
    <submittedName>
        <fullName evidence="8">Luciferase-like monooxygenase</fullName>
        <ecNumber evidence="8">1.14.14.5</ecNumber>
    </submittedName>
</protein>
<feature type="binding site" evidence="6">
    <location>
        <position position="57"/>
    </location>
    <ligand>
        <name>FMN</name>
        <dbReference type="ChEBI" id="CHEBI:58210"/>
    </ligand>
</feature>
<dbReference type="PANTHER" id="PTHR30011:SF16">
    <property type="entry name" value="C2H2 FINGER DOMAIN TRANSCRIPTION FACTOR (EUROFUNG)-RELATED"/>
    <property type="match status" value="1"/>
</dbReference>
<evidence type="ECO:0000313" key="9">
    <source>
        <dbReference type="Proteomes" id="UP000247459"/>
    </source>
</evidence>
<dbReference type="InterPro" id="IPR011251">
    <property type="entry name" value="Luciferase-like_dom"/>
</dbReference>
<accession>A0A2W0D5D7</accession>
<dbReference type="Gene3D" id="3.20.20.30">
    <property type="entry name" value="Luciferase-like domain"/>
    <property type="match status" value="1"/>
</dbReference>
<dbReference type="PANTHER" id="PTHR30011">
    <property type="entry name" value="ALKANESULFONATE MONOOXYGENASE-RELATED"/>
    <property type="match status" value="1"/>
</dbReference>
<dbReference type="Pfam" id="PF00296">
    <property type="entry name" value="Bac_luciferase"/>
    <property type="match status" value="1"/>
</dbReference>
<dbReference type="SUPFAM" id="SSF51679">
    <property type="entry name" value="Bacterial luciferase-like"/>
    <property type="match status" value="1"/>
</dbReference>
<gene>
    <name evidence="8" type="ORF">PIL02S_00202</name>
</gene>
<dbReference type="InterPro" id="IPR016215">
    <property type="entry name" value="NTA_MOA"/>
</dbReference>
<name>A0A2W0D5D7_9BACL</name>
<evidence type="ECO:0000256" key="6">
    <source>
        <dbReference type="PIRSR" id="PIRSR000337-1"/>
    </source>
</evidence>
<keyword evidence="3 8" id="KW-0560">Oxidoreductase</keyword>
<dbReference type="Proteomes" id="UP000247459">
    <property type="component" value="Unassembled WGS sequence"/>
</dbReference>
<dbReference type="NCBIfam" id="TIGR03860">
    <property type="entry name" value="FMN_nitrolo"/>
    <property type="match status" value="1"/>
</dbReference>
<evidence type="ECO:0000256" key="4">
    <source>
        <dbReference type="ARBA" id="ARBA00023033"/>
    </source>
</evidence>
<comment type="caution">
    <text evidence="8">The sequence shown here is derived from an EMBL/GenBank/DDBJ whole genome shotgun (WGS) entry which is preliminary data.</text>
</comment>
<dbReference type="EC" id="1.14.14.5" evidence="8"/>
<dbReference type="OrthoDB" id="3265338at2"/>
<feature type="domain" description="Luciferase-like" evidence="7">
    <location>
        <begin position="18"/>
        <end position="380"/>
    </location>
</feature>
<keyword evidence="4 8" id="KW-0503">Monooxygenase</keyword>
<feature type="binding site" evidence="6">
    <location>
        <position position="219"/>
    </location>
    <ligand>
        <name>FMN</name>
        <dbReference type="ChEBI" id="CHEBI:58210"/>
    </ligand>
</feature>
<proteinExistence type="inferred from homology"/>
<dbReference type="AlphaFoldDB" id="A0A2W0D5D7"/>
<evidence type="ECO:0000256" key="2">
    <source>
        <dbReference type="ARBA" id="ARBA00022643"/>
    </source>
</evidence>
<keyword evidence="2 6" id="KW-0288">FMN</keyword>